<evidence type="ECO:0000313" key="1">
    <source>
        <dbReference type="Proteomes" id="UP000046393"/>
    </source>
</evidence>
<keyword evidence="1" id="KW-1185">Reference proteome</keyword>
<dbReference type="Proteomes" id="UP000046393">
    <property type="component" value="Unplaced"/>
</dbReference>
<dbReference type="AlphaFoldDB" id="A0A0N5ACF0"/>
<sequence>ECGEGTNKCQTSGDITQCCCSDNFCNDPTKIPPTTTTKRITETTTTEAPKKQSITCFSSNNNSYVGCGDDECCGFKTSAVNPRSAEYLCMKKVNCGLLETASSKCMENNGLISCCCNTSMCSDQWEINSPITNPTVQPKTTTVEQPLIRLTCYDDNLGTIDCEPGQLCYNYTMCRDENDCNYLYSCASAEDYGEDIDKCQTKDEITQCYCRENFCNDPKKHPPTTTPAKNITETTAKGYF</sequence>
<organism evidence="1 2">
    <name type="scientific">Syphacia muris</name>
    <dbReference type="NCBI Taxonomy" id="451379"/>
    <lineage>
        <taxon>Eukaryota</taxon>
        <taxon>Metazoa</taxon>
        <taxon>Ecdysozoa</taxon>
        <taxon>Nematoda</taxon>
        <taxon>Chromadorea</taxon>
        <taxon>Rhabditida</taxon>
        <taxon>Spirurina</taxon>
        <taxon>Oxyuridomorpha</taxon>
        <taxon>Oxyuroidea</taxon>
        <taxon>Oxyuridae</taxon>
        <taxon>Syphacia</taxon>
    </lineage>
</organism>
<accession>A0A0N5ACF0</accession>
<evidence type="ECO:0000313" key="2">
    <source>
        <dbReference type="WBParaSite" id="SMUV_0000182601-mRNA-1"/>
    </source>
</evidence>
<name>A0A0N5ACF0_9BILA</name>
<protein>
    <submittedName>
        <fullName evidence="2">EB domain-containing protein</fullName>
    </submittedName>
</protein>
<reference evidence="2" key="1">
    <citation type="submission" date="2017-02" db="UniProtKB">
        <authorList>
            <consortium name="WormBaseParasite"/>
        </authorList>
    </citation>
    <scope>IDENTIFICATION</scope>
</reference>
<proteinExistence type="predicted"/>
<dbReference type="WBParaSite" id="SMUV_0000182601-mRNA-1">
    <property type="protein sequence ID" value="SMUV_0000182601-mRNA-1"/>
    <property type="gene ID" value="SMUV_0000182601"/>
</dbReference>